<gene>
    <name evidence="2" type="ORF">Poly59_11970</name>
</gene>
<name>A0A5C6FDV8_9BACT</name>
<comment type="caution">
    <text evidence="2">The sequence shown here is derived from an EMBL/GenBank/DDBJ whole genome shotgun (WGS) entry which is preliminary data.</text>
</comment>
<evidence type="ECO:0000256" key="1">
    <source>
        <dbReference type="SAM" id="Phobius"/>
    </source>
</evidence>
<protein>
    <submittedName>
        <fullName evidence="2">Uncharacterized protein</fullName>
    </submittedName>
</protein>
<keyword evidence="1" id="KW-1133">Transmembrane helix</keyword>
<feature type="transmembrane region" description="Helical" evidence="1">
    <location>
        <begin position="45"/>
        <end position="68"/>
    </location>
</feature>
<dbReference type="AlphaFoldDB" id="A0A5C6FDV8"/>
<accession>A0A5C6FDV8</accession>
<organism evidence="2 3">
    <name type="scientific">Rubripirellula reticaptiva</name>
    <dbReference type="NCBI Taxonomy" id="2528013"/>
    <lineage>
        <taxon>Bacteria</taxon>
        <taxon>Pseudomonadati</taxon>
        <taxon>Planctomycetota</taxon>
        <taxon>Planctomycetia</taxon>
        <taxon>Pirellulales</taxon>
        <taxon>Pirellulaceae</taxon>
        <taxon>Rubripirellula</taxon>
    </lineage>
</organism>
<evidence type="ECO:0000313" key="2">
    <source>
        <dbReference type="EMBL" id="TWU58286.1"/>
    </source>
</evidence>
<reference evidence="2 3" key="1">
    <citation type="submission" date="2019-02" db="EMBL/GenBank/DDBJ databases">
        <title>Deep-cultivation of Planctomycetes and their phenomic and genomic characterization uncovers novel biology.</title>
        <authorList>
            <person name="Wiegand S."/>
            <person name="Jogler M."/>
            <person name="Boedeker C."/>
            <person name="Pinto D."/>
            <person name="Vollmers J."/>
            <person name="Rivas-Marin E."/>
            <person name="Kohn T."/>
            <person name="Peeters S.H."/>
            <person name="Heuer A."/>
            <person name="Rast P."/>
            <person name="Oberbeckmann S."/>
            <person name="Bunk B."/>
            <person name="Jeske O."/>
            <person name="Meyerdierks A."/>
            <person name="Storesund J.E."/>
            <person name="Kallscheuer N."/>
            <person name="Luecker S."/>
            <person name="Lage O.M."/>
            <person name="Pohl T."/>
            <person name="Merkel B.J."/>
            <person name="Hornburger P."/>
            <person name="Mueller R.-W."/>
            <person name="Bruemmer F."/>
            <person name="Labrenz M."/>
            <person name="Spormann A.M."/>
            <person name="Op Den Camp H."/>
            <person name="Overmann J."/>
            <person name="Amann R."/>
            <person name="Jetten M.S.M."/>
            <person name="Mascher T."/>
            <person name="Medema M.H."/>
            <person name="Devos D.P."/>
            <person name="Kaster A.-K."/>
            <person name="Ovreas L."/>
            <person name="Rohde M."/>
            <person name="Galperin M.Y."/>
            <person name="Jogler C."/>
        </authorList>
    </citation>
    <scope>NUCLEOTIDE SEQUENCE [LARGE SCALE GENOMIC DNA]</scope>
    <source>
        <strain evidence="2 3">Poly59</strain>
    </source>
</reference>
<evidence type="ECO:0000313" key="3">
    <source>
        <dbReference type="Proteomes" id="UP000317977"/>
    </source>
</evidence>
<dbReference type="EMBL" id="SJPX01000001">
    <property type="protein sequence ID" value="TWU58286.1"/>
    <property type="molecule type" value="Genomic_DNA"/>
</dbReference>
<keyword evidence="3" id="KW-1185">Reference proteome</keyword>
<feature type="transmembrane region" description="Helical" evidence="1">
    <location>
        <begin position="12"/>
        <end position="33"/>
    </location>
</feature>
<dbReference type="Proteomes" id="UP000317977">
    <property type="component" value="Unassembled WGS sequence"/>
</dbReference>
<sequence>MEYTRSWIRDLSVSVFALFFVTLICALLAYSAISIESLVTRRIALIIVFVLFAANAFVWLWGIFWIAVRRQSFRCRVTSNFVECVCPIPTRGSSFKLPLNELASVSLSAREGEGERCTLTSHDGVKYDLTYWYGNPVWRVVDAIAEQDPEITVLDFGARRLPLDPTVNASQNASSSRCNRYLFRSWVSRRG</sequence>
<keyword evidence="1" id="KW-0812">Transmembrane</keyword>
<dbReference type="RefSeq" id="WP_146533050.1">
    <property type="nucleotide sequence ID" value="NZ_SJPX01000001.1"/>
</dbReference>
<proteinExistence type="predicted"/>
<keyword evidence="1" id="KW-0472">Membrane</keyword>